<protein>
    <submittedName>
        <fullName evidence="3">Uncharacterized protein</fullName>
    </submittedName>
</protein>
<dbReference type="InterPro" id="IPR045512">
    <property type="entry name" value="DUF6480"/>
</dbReference>
<accession>X0WC62</accession>
<comment type="caution">
    <text evidence="3">The sequence shown here is derived from an EMBL/GenBank/DDBJ whole genome shotgun (WGS) entry which is preliminary data.</text>
</comment>
<sequence length="81" mass="8366">MASNDRPSKGYTPPKGKETSAQGDTEEKAPRISATIEWVIVGVVLVALVLVAFVFASGSDSTSPHGGAPAPYVAPEVVDQI</sequence>
<keyword evidence="2" id="KW-0812">Transmembrane</keyword>
<feature type="region of interest" description="Disordered" evidence="1">
    <location>
        <begin position="1"/>
        <end position="29"/>
    </location>
</feature>
<evidence type="ECO:0000313" key="3">
    <source>
        <dbReference type="EMBL" id="GAG10266.1"/>
    </source>
</evidence>
<dbReference type="Pfam" id="PF20088">
    <property type="entry name" value="DUF6480"/>
    <property type="match status" value="1"/>
</dbReference>
<dbReference type="EMBL" id="BARS01027288">
    <property type="protein sequence ID" value="GAG10266.1"/>
    <property type="molecule type" value="Genomic_DNA"/>
</dbReference>
<gene>
    <name evidence="3" type="ORF">S01H1_42880</name>
</gene>
<feature type="transmembrane region" description="Helical" evidence="2">
    <location>
        <begin position="38"/>
        <end position="56"/>
    </location>
</feature>
<evidence type="ECO:0000256" key="2">
    <source>
        <dbReference type="SAM" id="Phobius"/>
    </source>
</evidence>
<keyword evidence="2" id="KW-1133">Transmembrane helix</keyword>
<dbReference type="AlphaFoldDB" id="X0WC62"/>
<keyword evidence="2" id="KW-0472">Membrane</keyword>
<evidence type="ECO:0000256" key="1">
    <source>
        <dbReference type="SAM" id="MobiDB-lite"/>
    </source>
</evidence>
<feature type="region of interest" description="Disordered" evidence="1">
    <location>
        <begin position="58"/>
        <end position="81"/>
    </location>
</feature>
<proteinExistence type="predicted"/>
<reference evidence="3" key="1">
    <citation type="journal article" date="2014" name="Front. Microbiol.">
        <title>High frequency of phylogenetically diverse reductive dehalogenase-homologous genes in deep subseafloor sedimentary metagenomes.</title>
        <authorList>
            <person name="Kawai M."/>
            <person name="Futagami T."/>
            <person name="Toyoda A."/>
            <person name="Takaki Y."/>
            <person name="Nishi S."/>
            <person name="Hori S."/>
            <person name="Arai W."/>
            <person name="Tsubouchi T."/>
            <person name="Morono Y."/>
            <person name="Uchiyama I."/>
            <person name="Ito T."/>
            <person name="Fujiyama A."/>
            <person name="Inagaki F."/>
            <person name="Takami H."/>
        </authorList>
    </citation>
    <scope>NUCLEOTIDE SEQUENCE</scope>
    <source>
        <strain evidence="3">Expedition CK06-06</strain>
    </source>
</reference>
<organism evidence="3">
    <name type="scientific">marine sediment metagenome</name>
    <dbReference type="NCBI Taxonomy" id="412755"/>
    <lineage>
        <taxon>unclassified sequences</taxon>
        <taxon>metagenomes</taxon>
        <taxon>ecological metagenomes</taxon>
    </lineage>
</organism>
<name>X0WC62_9ZZZZ</name>